<dbReference type="Pfam" id="PF07610">
    <property type="entry name" value="DUF1573"/>
    <property type="match status" value="1"/>
</dbReference>
<gene>
    <name evidence="1" type="ORF">F2Z89_19240</name>
</gene>
<sequence length="287" mass="32903">MRILYVLFFLLTLNSCQKVKEKEVVRLMKEWNRKEVLFPDDLLFTVLEKDTLKEIPKSDYTIITYVDSIGCTSCKLKLQNWLLLERKLRSITNKRVSCLFVIHPKSKKEVNYILQENHFDCPVCIDDSDIFNKLNKFPANIMCQTFLLDAGNKVVAIGNPIHNDRIKKLYLDIISGNKMTSKKGSMQTEITVSETLFDFGKISFKESQKCIFTLQNTGKALLVIDDVNTSCGCTSVQYSKEPVKPGESLRITVIYKADHPEHFRKTITIYCNVPTSPLQLKITGNAE</sequence>
<protein>
    <submittedName>
        <fullName evidence="1">DUF1573 domain-containing protein</fullName>
    </submittedName>
</protein>
<dbReference type="AlphaFoldDB" id="A0A642F5X5"/>
<accession>A0A642F5X5</accession>
<comment type="caution">
    <text evidence="1">The sequence shown here is derived from an EMBL/GenBank/DDBJ whole genome shotgun (WGS) entry which is preliminary data.</text>
</comment>
<dbReference type="EMBL" id="VWCJ01000017">
    <property type="protein sequence ID" value="KAA4992883.1"/>
    <property type="molecule type" value="Genomic_DNA"/>
</dbReference>
<dbReference type="PANTHER" id="PTHR37833:SF1">
    <property type="entry name" value="SIGNAL PEPTIDE PROTEIN"/>
    <property type="match status" value="1"/>
</dbReference>
<reference evidence="1 2" key="1">
    <citation type="journal article" date="2019" name="Nat. Med.">
        <title>A library of human gut bacterial isolates paired with longitudinal multiomics data enables mechanistic microbiome research.</title>
        <authorList>
            <person name="Poyet M."/>
            <person name="Groussin M."/>
            <person name="Gibbons S.M."/>
            <person name="Avila-Pacheco J."/>
            <person name="Jiang X."/>
            <person name="Kearney S.M."/>
            <person name="Perrotta A.R."/>
            <person name="Berdy B."/>
            <person name="Zhao S."/>
            <person name="Lieberman T.D."/>
            <person name="Swanson P.K."/>
            <person name="Smith M."/>
            <person name="Roesemann S."/>
            <person name="Alexander J.E."/>
            <person name="Rich S.A."/>
            <person name="Livny J."/>
            <person name="Vlamakis H."/>
            <person name="Clish C."/>
            <person name="Bullock K."/>
            <person name="Deik A."/>
            <person name="Scott J."/>
            <person name="Pierce K.A."/>
            <person name="Xavier R.J."/>
            <person name="Alm E.J."/>
        </authorList>
    </citation>
    <scope>NUCLEOTIDE SEQUENCE [LARGE SCALE GENOMIC DNA]</scope>
    <source>
        <strain evidence="1 2">BIOML-A46</strain>
    </source>
</reference>
<dbReference type="InterPro" id="IPR011467">
    <property type="entry name" value="DUF1573"/>
</dbReference>
<organism evidence="1 2">
    <name type="scientific">Bacteroides fragilis</name>
    <dbReference type="NCBI Taxonomy" id="817"/>
    <lineage>
        <taxon>Bacteria</taxon>
        <taxon>Pseudomonadati</taxon>
        <taxon>Bacteroidota</taxon>
        <taxon>Bacteroidia</taxon>
        <taxon>Bacteroidales</taxon>
        <taxon>Bacteroidaceae</taxon>
        <taxon>Bacteroides</taxon>
    </lineage>
</organism>
<dbReference type="PANTHER" id="PTHR37833">
    <property type="entry name" value="LIPOPROTEIN-RELATED"/>
    <property type="match status" value="1"/>
</dbReference>
<proteinExistence type="predicted"/>
<dbReference type="Gene3D" id="3.40.30.10">
    <property type="entry name" value="Glutaredoxin"/>
    <property type="match status" value="1"/>
</dbReference>
<dbReference type="Proteomes" id="UP000460666">
    <property type="component" value="Unassembled WGS sequence"/>
</dbReference>
<name>A0A642F5X5_BACFG</name>
<evidence type="ECO:0000313" key="2">
    <source>
        <dbReference type="Proteomes" id="UP000460666"/>
    </source>
</evidence>
<dbReference type="InterPro" id="IPR013783">
    <property type="entry name" value="Ig-like_fold"/>
</dbReference>
<evidence type="ECO:0000313" key="1">
    <source>
        <dbReference type="EMBL" id="KAA4992883.1"/>
    </source>
</evidence>
<dbReference type="Gene3D" id="2.60.40.10">
    <property type="entry name" value="Immunoglobulins"/>
    <property type="match status" value="1"/>
</dbReference>